<dbReference type="EMBL" id="JAZHXJ010000298">
    <property type="protein sequence ID" value="KAL1865411.1"/>
    <property type="molecule type" value="Genomic_DNA"/>
</dbReference>
<accession>A0ABR3WP29</accession>
<keyword evidence="2" id="KW-1185">Reference proteome</keyword>
<evidence type="ECO:0000313" key="1">
    <source>
        <dbReference type="EMBL" id="KAL1865411.1"/>
    </source>
</evidence>
<dbReference type="Proteomes" id="UP001586593">
    <property type="component" value="Unassembled WGS sequence"/>
</dbReference>
<evidence type="ECO:0000313" key="2">
    <source>
        <dbReference type="Proteomes" id="UP001586593"/>
    </source>
</evidence>
<organism evidence="1 2">
    <name type="scientific">Phialemonium thermophilum</name>
    <dbReference type="NCBI Taxonomy" id="223376"/>
    <lineage>
        <taxon>Eukaryota</taxon>
        <taxon>Fungi</taxon>
        <taxon>Dikarya</taxon>
        <taxon>Ascomycota</taxon>
        <taxon>Pezizomycotina</taxon>
        <taxon>Sordariomycetes</taxon>
        <taxon>Sordariomycetidae</taxon>
        <taxon>Cephalothecales</taxon>
        <taxon>Cephalothecaceae</taxon>
        <taxon>Phialemonium</taxon>
    </lineage>
</organism>
<proteinExistence type="predicted"/>
<name>A0ABR3WP29_9PEZI</name>
<comment type="caution">
    <text evidence="1">The sequence shown here is derived from an EMBL/GenBank/DDBJ whole genome shotgun (WGS) entry which is preliminary data.</text>
</comment>
<protein>
    <submittedName>
        <fullName evidence="1">Uncharacterized protein</fullName>
    </submittedName>
</protein>
<reference evidence="1 2" key="1">
    <citation type="journal article" date="2024" name="Commun. Biol.">
        <title>Comparative genomic analysis of thermophilic fungi reveals convergent evolutionary adaptations and gene losses.</title>
        <authorList>
            <person name="Steindorff A.S."/>
            <person name="Aguilar-Pontes M.V."/>
            <person name="Robinson A.J."/>
            <person name="Andreopoulos B."/>
            <person name="LaButti K."/>
            <person name="Kuo A."/>
            <person name="Mondo S."/>
            <person name="Riley R."/>
            <person name="Otillar R."/>
            <person name="Haridas S."/>
            <person name="Lipzen A."/>
            <person name="Grimwood J."/>
            <person name="Schmutz J."/>
            <person name="Clum A."/>
            <person name="Reid I.D."/>
            <person name="Moisan M.C."/>
            <person name="Butler G."/>
            <person name="Nguyen T.T.M."/>
            <person name="Dewar K."/>
            <person name="Conant G."/>
            <person name="Drula E."/>
            <person name="Henrissat B."/>
            <person name="Hansel C."/>
            <person name="Singer S."/>
            <person name="Hutchinson M.I."/>
            <person name="de Vries R.P."/>
            <person name="Natvig D.O."/>
            <person name="Powell A.J."/>
            <person name="Tsang A."/>
            <person name="Grigoriev I.V."/>
        </authorList>
    </citation>
    <scope>NUCLEOTIDE SEQUENCE [LARGE SCALE GENOMIC DNA]</scope>
    <source>
        <strain evidence="1 2">ATCC 24622</strain>
    </source>
</reference>
<sequence>MRPGVSTSENLNSQQLAGPFGSQRKIIKVGLACPQAPQHVTQNDKDSLRGQSRGLLYERPSARLHLLDLILRVAEELYKIVILASTCPGRERVCSQPRGKEPSFAFRILKVLQVESFFNSVYV</sequence>
<gene>
    <name evidence="1" type="ORF">VTK73DRAFT_5280</name>
</gene>